<dbReference type="GO" id="GO:0005815">
    <property type="term" value="C:microtubule organizing center"/>
    <property type="evidence" value="ECO:0007669"/>
    <property type="project" value="TreeGrafter"/>
</dbReference>
<reference evidence="3 4" key="1">
    <citation type="submission" date="2023-01" db="EMBL/GenBank/DDBJ databases">
        <authorList>
            <person name="Whitehead M."/>
        </authorList>
    </citation>
    <scope>NUCLEOTIDE SEQUENCE [LARGE SCALE GENOMIC DNA]</scope>
</reference>
<protein>
    <submittedName>
        <fullName evidence="3">Uncharacterized protein</fullName>
    </submittedName>
</protein>
<evidence type="ECO:0000313" key="4">
    <source>
        <dbReference type="Proteomes" id="UP001160148"/>
    </source>
</evidence>
<organism evidence="3 4">
    <name type="scientific">Macrosiphum euphorbiae</name>
    <name type="common">potato aphid</name>
    <dbReference type="NCBI Taxonomy" id="13131"/>
    <lineage>
        <taxon>Eukaryota</taxon>
        <taxon>Metazoa</taxon>
        <taxon>Ecdysozoa</taxon>
        <taxon>Arthropoda</taxon>
        <taxon>Hexapoda</taxon>
        <taxon>Insecta</taxon>
        <taxon>Pterygota</taxon>
        <taxon>Neoptera</taxon>
        <taxon>Paraneoptera</taxon>
        <taxon>Hemiptera</taxon>
        <taxon>Sternorrhyncha</taxon>
        <taxon>Aphidomorpha</taxon>
        <taxon>Aphidoidea</taxon>
        <taxon>Aphididae</taxon>
        <taxon>Macrosiphini</taxon>
        <taxon>Macrosiphum</taxon>
    </lineage>
</organism>
<dbReference type="GO" id="GO:0031122">
    <property type="term" value="P:cytoplasmic microtubule organization"/>
    <property type="evidence" value="ECO:0007669"/>
    <property type="project" value="TreeGrafter"/>
</dbReference>
<keyword evidence="4" id="KW-1185">Reference proteome</keyword>
<feature type="region of interest" description="Disordered" evidence="2">
    <location>
        <begin position="97"/>
        <end position="116"/>
    </location>
</feature>
<dbReference type="GO" id="GO:0005737">
    <property type="term" value="C:cytoplasm"/>
    <property type="evidence" value="ECO:0007669"/>
    <property type="project" value="TreeGrafter"/>
</dbReference>
<feature type="coiled-coil region" evidence="1">
    <location>
        <begin position="483"/>
        <end position="510"/>
    </location>
</feature>
<feature type="region of interest" description="Disordered" evidence="2">
    <location>
        <begin position="128"/>
        <end position="150"/>
    </location>
</feature>
<proteinExistence type="predicted"/>
<evidence type="ECO:0000256" key="2">
    <source>
        <dbReference type="SAM" id="MobiDB-lite"/>
    </source>
</evidence>
<accession>A0AAV0XE09</accession>
<feature type="coiled-coil region" evidence="1">
    <location>
        <begin position="610"/>
        <end position="644"/>
    </location>
</feature>
<feature type="coiled-coil region" evidence="1">
    <location>
        <begin position="304"/>
        <end position="331"/>
    </location>
</feature>
<evidence type="ECO:0000256" key="1">
    <source>
        <dbReference type="SAM" id="Coils"/>
    </source>
</evidence>
<dbReference type="PANTHER" id="PTHR18947">
    <property type="entry name" value="HOOK PROTEINS"/>
    <property type="match status" value="1"/>
</dbReference>
<name>A0AAV0XE09_9HEMI</name>
<sequence length="1183" mass="135948">MDGYIEAQCLRAYKRLVDNYNKLFDKNSWLKLEIQNSQLNKELKLITEKYQNQVCKNESICKCCSNDKCESEQLSVDSKCVCEDKSLVDSKCSCEDKSKEGSKCSCEDKSKEGSISSCKDKSVIDSKCSSEDKSNVDSKCSCEDKPKGGSKCSCEDKSKLGLKCSCEEKSKGGSICSCENKLLIDTKSSDEENSLVDSKCPCADKLLLENSVEHLCEGQIYGNVKELLLAIDEYCNSKTLCISILTLLKQSKSNICNLIEENDISINELTQCQSDLACYVNKLNQEIDRSKKKDYEICSMHSDNTILAEELTKISKEKTNLENRLQQVTEELCSKTKDHVELVNKSEEQKDELKSNESCSNIQICNDECISIEVCEKKKTLKHNITIIDGLEYSLCDMKDQLIETEKLKIICQNKCKHLSIQNEELNNKLEIENYNNIKNCHKIEDLCKRIIQFEAVTKGLEMQNKTHIVEIDELKEAKCVAEKKFNEIIEDLYCTIQELRNELVTAKLDTENTEKCLKNINEESKKCFEHKICLLKIDIENLETELDFYKCKYDSLMTKHLLNEKELSKFNELVQLLQTREFELNKENEENKEHVSKLCINVDVIKYQLEETIQKNNELTCHNDSLKAENEVQCQNIDELNNILICVRKNESCVRKDLIVHKEKLTKADEEIAYLNSEMSYLKCEFHKTCAKLTCTEQKLQNTECKLNEEIYLKEEITEKYCNMVNCLTTNCDMKQSIKPTCISAGCQYDISADDKQIGDYCCFPGENNMCNITNYDVRGLNYENTYSIKMTKESTHIGIQTNLCCPETGPPIAPVSGIIDEPCPNHNVMCCPEPCDMNKCDFGQCESNDSCTCQCETPPPPLETTSQLDCHSADCSRSEKSELTTSCDCIAVFLEKENLKCQLAESTQLLEQYGKDAEKKLCAIQEEHCKKEFDMNECFNRKTSKYKKDMEELTAQLEEYKATILCMEKELNCCLEREKRLKKDMEKLKEAIKCKNSKINDEENKMKTMCECLEECKKQFVTLKRSLELEKSTKEELDKQLEQIVVKPQKKIIKKLKTPEKVLRKNKVPKKIKKNVYDPCGDKRLRSGADHDTGHNFFGTEQEMYGCHRGRRFNGYTRDDRNYYPAQVRSDPRGLGYGGPAVHTLPPRFIESLRQQVRKNVGCDNTNCHVMGCCSKLYFRH</sequence>
<dbReference type="GO" id="GO:0008017">
    <property type="term" value="F:microtubule binding"/>
    <property type="evidence" value="ECO:0007669"/>
    <property type="project" value="TreeGrafter"/>
</dbReference>
<keyword evidence="1" id="KW-0175">Coiled coil</keyword>
<feature type="coiled-coil region" evidence="1">
    <location>
        <begin position="898"/>
        <end position="1007"/>
    </location>
</feature>
<evidence type="ECO:0000313" key="3">
    <source>
        <dbReference type="EMBL" id="CAI6366734.1"/>
    </source>
</evidence>
<gene>
    <name evidence="3" type="ORF">MEUPH1_LOCUS21281</name>
</gene>
<dbReference type="GO" id="GO:0030705">
    <property type="term" value="P:cytoskeleton-dependent intracellular transport"/>
    <property type="evidence" value="ECO:0007669"/>
    <property type="project" value="TreeGrafter"/>
</dbReference>
<dbReference type="PANTHER" id="PTHR18947:SF28">
    <property type="entry name" value="GIRDIN, ISOFORM A"/>
    <property type="match status" value="1"/>
</dbReference>
<dbReference type="AlphaFoldDB" id="A0AAV0XE09"/>
<dbReference type="GO" id="GO:0051959">
    <property type="term" value="F:dynein light intermediate chain binding"/>
    <property type="evidence" value="ECO:0007669"/>
    <property type="project" value="TreeGrafter"/>
</dbReference>
<dbReference type="EMBL" id="CARXXK010000004">
    <property type="protein sequence ID" value="CAI6366734.1"/>
    <property type="molecule type" value="Genomic_DNA"/>
</dbReference>
<dbReference type="Proteomes" id="UP001160148">
    <property type="component" value="Unassembled WGS sequence"/>
</dbReference>
<comment type="caution">
    <text evidence="3">The sequence shown here is derived from an EMBL/GenBank/DDBJ whole genome shotgun (WGS) entry which is preliminary data.</text>
</comment>